<evidence type="ECO:0000259" key="1">
    <source>
        <dbReference type="Pfam" id="PF12697"/>
    </source>
</evidence>
<dbReference type="Pfam" id="PF12697">
    <property type="entry name" value="Abhydrolase_6"/>
    <property type="match status" value="1"/>
</dbReference>
<proteinExistence type="predicted"/>
<comment type="caution">
    <text evidence="2">The sequence shown here is derived from an EMBL/GenBank/DDBJ whole genome shotgun (WGS) entry which is preliminary data.</text>
</comment>
<name>A0ABR4IPU9_9EURO</name>
<feature type="domain" description="AB hydrolase-1" evidence="1">
    <location>
        <begin position="4"/>
        <end position="207"/>
    </location>
</feature>
<reference evidence="2 3" key="1">
    <citation type="submission" date="2024-07" db="EMBL/GenBank/DDBJ databases">
        <title>Section-level genome sequencing and comparative genomics of Aspergillus sections Usti and Cavernicolus.</title>
        <authorList>
            <consortium name="Lawrence Berkeley National Laboratory"/>
            <person name="Nybo J.L."/>
            <person name="Vesth T.C."/>
            <person name="Theobald S."/>
            <person name="Frisvad J.C."/>
            <person name="Larsen T.O."/>
            <person name="Kjaerboelling I."/>
            <person name="Rothschild-Mancinelli K."/>
            <person name="Lyhne E.K."/>
            <person name="Kogle M.E."/>
            <person name="Barry K."/>
            <person name="Clum A."/>
            <person name="Na H."/>
            <person name="Ledsgaard L."/>
            <person name="Lin J."/>
            <person name="Lipzen A."/>
            <person name="Kuo A."/>
            <person name="Riley R."/>
            <person name="Mondo S."/>
            <person name="LaButti K."/>
            <person name="Haridas S."/>
            <person name="Pangalinan J."/>
            <person name="Salamov A.A."/>
            <person name="Simmons B.A."/>
            <person name="Magnuson J.K."/>
            <person name="Chen J."/>
            <person name="Drula E."/>
            <person name="Henrissat B."/>
            <person name="Wiebenga A."/>
            <person name="Lubbers R.J."/>
            <person name="Gomes A.C."/>
            <person name="Makela M.R."/>
            <person name="Stajich J."/>
            <person name="Grigoriev I.V."/>
            <person name="Mortensen U.H."/>
            <person name="De vries R.P."/>
            <person name="Baker S.E."/>
            <person name="Andersen M.R."/>
        </authorList>
    </citation>
    <scope>NUCLEOTIDE SEQUENCE [LARGE SCALE GENOMIC DNA]</scope>
    <source>
        <strain evidence="2 3">CBS 600.67</strain>
    </source>
</reference>
<dbReference type="InterPro" id="IPR052897">
    <property type="entry name" value="Sec-Metab_Biosynth_Hydrolase"/>
</dbReference>
<dbReference type="Gene3D" id="3.40.50.1820">
    <property type="entry name" value="alpha/beta hydrolase"/>
    <property type="match status" value="1"/>
</dbReference>
<accession>A0ABR4IPU9</accession>
<evidence type="ECO:0000313" key="3">
    <source>
        <dbReference type="Proteomes" id="UP001610335"/>
    </source>
</evidence>
<dbReference type="SUPFAM" id="SSF53474">
    <property type="entry name" value="alpha/beta-Hydrolases"/>
    <property type="match status" value="1"/>
</dbReference>
<dbReference type="InterPro" id="IPR000073">
    <property type="entry name" value="AB_hydrolase_1"/>
</dbReference>
<dbReference type="EMBL" id="JBFXLS010000017">
    <property type="protein sequence ID" value="KAL2829289.1"/>
    <property type="molecule type" value="Genomic_DNA"/>
</dbReference>
<gene>
    <name evidence="2" type="ORF">BDW59DRAFT_142441</name>
</gene>
<keyword evidence="3" id="KW-1185">Reference proteome</keyword>
<organism evidence="2 3">
    <name type="scientific">Aspergillus cavernicola</name>
    <dbReference type="NCBI Taxonomy" id="176166"/>
    <lineage>
        <taxon>Eukaryota</taxon>
        <taxon>Fungi</taxon>
        <taxon>Dikarya</taxon>
        <taxon>Ascomycota</taxon>
        <taxon>Pezizomycotina</taxon>
        <taxon>Eurotiomycetes</taxon>
        <taxon>Eurotiomycetidae</taxon>
        <taxon>Eurotiales</taxon>
        <taxon>Aspergillaceae</taxon>
        <taxon>Aspergillus</taxon>
        <taxon>Aspergillus subgen. Nidulantes</taxon>
    </lineage>
</organism>
<sequence>MATIVLIPGAWFTPAIYEPFLKAFNSHGHPTHYAGYPSLDPINPTIADCKTDTDVIARTLRSLVEDEGRDIVLVMHSYAGMPGAAAAKGLGKVERKREGRSGGVLGMVFIAAFLVPEGASCAGLQGGSLPDWILLDNPFPDLNIPKDPVGDFAQPAPAWADDEYAGRLAMIVTTADKAVPQEAQHGMVTATQKEWIIKEIQDCTHCGPFMNRLGESVGLILAILDRFAAQTDKVLSCI</sequence>
<protein>
    <recommendedName>
        <fullName evidence="1">AB hydrolase-1 domain-containing protein</fullName>
    </recommendedName>
</protein>
<dbReference type="PANTHER" id="PTHR37017:SF11">
    <property type="entry name" value="ESTERASE_LIPASE_THIOESTERASE DOMAIN-CONTAINING PROTEIN"/>
    <property type="match status" value="1"/>
</dbReference>
<dbReference type="Proteomes" id="UP001610335">
    <property type="component" value="Unassembled WGS sequence"/>
</dbReference>
<evidence type="ECO:0000313" key="2">
    <source>
        <dbReference type="EMBL" id="KAL2829289.1"/>
    </source>
</evidence>
<dbReference type="PANTHER" id="PTHR37017">
    <property type="entry name" value="AB HYDROLASE-1 DOMAIN-CONTAINING PROTEIN-RELATED"/>
    <property type="match status" value="1"/>
</dbReference>
<dbReference type="InterPro" id="IPR029058">
    <property type="entry name" value="AB_hydrolase_fold"/>
</dbReference>